<dbReference type="GO" id="GO:0006313">
    <property type="term" value="P:DNA transposition"/>
    <property type="evidence" value="ECO:0007669"/>
    <property type="project" value="InterPro"/>
</dbReference>
<dbReference type="Pfam" id="PF01609">
    <property type="entry name" value="DDE_Tnp_1"/>
    <property type="match status" value="1"/>
</dbReference>
<dbReference type="InterPro" id="IPR024473">
    <property type="entry name" value="Transposases_IS4_N"/>
</dbReference>
<feature type="domain" description="Transposase IS4 N-terminal" evidence="3">
    <location>
        <begin position="7"/>
        <end position="104"/>
    </location>
</feature>
<proteinExistence type="predicted"/>
<dbReference type="EMBL" id="BOPG01000049">
    <property type="protein sequence ID" value="GIJ60054.1"/>
    <property type="molecule type" value="Genomic_DNA"/>
</dbReference>
<feature type="region of interest" description="Disordered" evidence="1">
    <location>
        <begin position="404"/>
        <end position="442"/>
    </location>
</feature>
<evidence type="ECO:0000259" key="3">
    <source>
        <dbReference type="Pfam" id="PF13006"/>
    </source>
</evidence>
<dbReference type="Pfam" id="PF13006">
    <property type="entry name" value="Nterm_IS4"/>
    <property type="match status" value="1"/>
</dbReference>
<feature type="domain" description="Transposase IS4-like" evidence="2">
    <location>
        <begin position="122"/>
        <end position="348"/>
    </location>
</feature>
<dbReference type="GO" id="GO:0003677">
    <property type="term" value="F:DNA binding"/>
    <property type="evidence" value="ECO:0007669"/>
    <property type="project" value="InterPro"/>
</dbReference>
<dbReference type="PANTHER" id="PTHR37529:SF1">
    <property type="entry name" value="TRANSPOSASE INSG FOR INSERTION SEQUENCE ELEMENT IS4-RELATED"/>
    <property type="match status" value="1"/>
</dbReference>
<dbReference type="InterPro" id="IPR002559">
    <property type="entry name" value="Transposase_11"/>
</dbReference>
<feature type="compositionally biased region" description="Basic and acidic residues" evidence="1">
    <location>
        <begin position="404"/>
        <end position="416"/>
    </location>
</feature>
<protein>
    <submittedName>
        <fullName evidence="4">Transposase</fullName>
    </submittedName>
</protein>
<evidence type="ECO:0000256" key="1">
    <source>
        <dbReference type="SAM" id="MobiDB-lite"/>
    </source>
</evidence>
<dbReference type="NCBIfam" id="NF033592">
    <property type="entry name" value="transpos_IS4_1"/>
    <property type="match status" value="1"/>
</dbReference>
<organism evidence="4 5">
    <name type="scientific">Virgisporangium aurantiacum</name>
    <dbReference type="NCBI Taxonomy" id="175570"/>
    <lineage>
        <taxon>Bacteria</taxon>
        <taxon>Bacillati</taxon>
        <taxon>Actinomycetota</taxon>
        <taxon>Actinomycetes</taxon>
        <taxon>Micromonosporales</taxon>
        <taxon>Micromonosporaceae</taxon>
        <taxon>Virgisporangium</taxon>
    </lineage>
</organism>
<dbReference type="InterPro" id="IPR012337">
    <property type="entry name" value="RNaseH-like_sf"/>
</dbReference>
<dbReference type="InterPro" id="IPR047952">
    <property type="entry name" value="Transpos_IS4"/>
</dbReference>
<dbReference type="AlphaFoldDB" id="A0A8J4E3H3"/>
<keyword evidence="5" id="KW-1185">Reference proteome</keyword>
<dbReference type="Proteomes" id="UP000612585">
    <property type="component" value="Unassembled WGS sequence"/>
</dbReference>
<reference evidence="4" key="1">
    <citation type="submission" date="2021-01" db="EMBL/GenBank/DDBJ databases">
        <title>Whole genome shotgun sequence of Virgisporangium aurantiacum NBRC 16421.</title>
        <authorList>
            <person name="Komaki H."/>
            <person name="Tamura T."/>
        </authorList>
    </citation>
    <scope>NUCLEOTIDE SEQUENCE</scope>
    <source>
        <strain evidence="4">NBRC 16421</strain>
    </source>
</reference>
<gene>
    <name evidence="4" type="ORF">Vau01_075700</name>
</gene>
<dbReference type="PANTHER" id="PTHR37529">
    <property type="entry name" value="TRANSPOSASE INSG FOR INSERTION SEQUENCE ELEMENT IS4-RELATED"/>
    <property type="match status" value="1"/>
</dbReference>
<evidence type="ECO:0000313" key="4">
    <source>
        <dbReference type="EMBL" id="GIJ60054.1"/>
    </source>
</evidence>
<comment type="caution">
    <text evidence="4">The sequence shown here is derived from an EMBL/GenBank/DDBJ whole genome shotgun (WGS) entry which is preliminary data.</text>
</comment>
<dbReference type="GO" id="GO:0004803">
    <property type="term" value="F:transposase activity"/>
    <property type="evidence" value="ECO:0007669"/>
    <property type="project" value="InterPro"/>
</dbReference>
<accession>A0A8J4E3H3</accession>
<sequence>MWQRLGLGVLAEYVPALLIDEVLVATGRMQQRIRRLPARVTVLFVLALTLFADLGYRSVWRELAHSGDIDGGGDGGVAADPPSSSGLAQARRRVGLAPLAALFARVRGTHATVDTPGAFRFGLRLVAWDATMLDVPDSDDNAAAFIRSGNRRGGGAFPKVRLMTLIEVGTHAVIDATFGPDSEQVQARALLNALRPGMLLLADRNFPSWRLWNEAAMTGAHLLWRAKTSLHLPRVATFTDGSWLAVLPKPRTGRRVGTWVRVIEYTVTVTCPTGGAATTRTELFRLITTITDPTVASAAELAGCYRERWESETCYKSIKTHQRGPRAVLRSTDPDGIRQEIYAYLITYQAVRHLIAEAATNTGVDPDRLSFTTALRTVRRWITTAATATTAALATARTAALAEISRDTQHRRDRNSPRAVKRSQAPYPAKRHASQQTSTHVDYHIDVIPDPHA</sequence>
<name>A0A8J4E3H3_9ACTN</name>
<dbReference type="SUPFAM" id="SSF53098">
    <property type="entry name" value="Ribonuclease H-like"/>
    <property type="match status" value="1"/>
</dbReference>
<dbReference type="RefSeq" id="WP_204003781.1">
    <property type="nucleotide sequence ID" value="NZ_BOPG01000049.1"/>
</dbReference>
<evidence type="ECO:0000313" key="5">
    <source>
        <dbReference type="Proteomes" id="UP000612585"/>
    </source>
</evidence>
<evidence type="ECO:0000259" key="2">
    <source>
        <dbReference type="Pfam" id="PF01609"/>
    </source>
</evidence>